<organism evidence="2 3">
    <name type="scientific">Carnegiea gigantea</name>
    <dbReference type="NCBI Taxonomy" id="171969"/>
    <lineage>
        <taxon>Eukaryota</taxon>
        <taxon>Viridiplantae</taxon>
        <taxon>Streptophyta</taxon>
        <taxon>Embryophyta</taxon>
        <taxon>Tracheophyta</taxon>
        <taxon>Spermatophyta</taxon>
        <taxon>Magnoliopsida</taxon>
        <taxon>eudicotyledons</taxon>
        <taxon>Gunneridae</taxon>
        <taxon>Pentapetalae</taxon>
        <taxon>Caryophyllales</taxon>
        <taxon>Cactineae</taxon>
        <taxon>Cactaceae</taxon>
        <taxon>Cactoideae</taxon>
        <taxon>Echinocereeae</taxon>
        <taxon>Carnegiea</taxon>
    </lineage>
</organism>
<sequence>MPSRFLYLINKSFDKRVLKHVAKCSKQYKHIVEENQHIWSSLKRHIANKRGGFGADMTTKGVVLFPFKDNEEFDELIYKESQLTDHVLRKRHYSFRDNNMELKRLKVDLASQKAMFLLMLKTVCNGQITHDFLDAIELALCMASERGLWLATIAAARSQIFEDKAMFSIKHKLITEVLIYLVERASTMNRDTQAPQTPRHKLMK</sequence>
<accession>A0A9Q1GRF9</accession>
<dbReference type="OrthoDB" id="1738394at2759"/>
<comment type="caution">
    <text evidence="2">The sequence shown here is derived from an EMBL/GenBank/DDBJ whole genome shotgun (WGS) entry which is preliminary data.</text>
</comment>
<reference evidence="2" key="1">
    <citation type="submission" date="2022-04" db="EMBL/GenBank/DDBJ databases">
        <title>Carnegiea gigantea Genome sequencing and assembly v2.</title>
        <authorList>
            <person name="Copetti D."/>
            <person name="Sanderson M.J."/>
            <person name="Burquez A."/>
            <person name="Wojciechowski M.F."/>
        </authorList>
    </citation>
    <scope>NUCLEOTIDE SEQUENCE</scope>
    <source>
        <strain evidence="2">SGP5-SGP5p</strain>
        <tissue evidence="2">Aerial part</tissue>
    </source>
</reference>
<dbReference type="InterPro" id="IPR001810">
    <property type="entry name" value="F-box_dom"/>
</dbReference>
<protein>
    <recommendedName>
        <fullName evidence="1">F-box domain-containing protein</fullName>
    </recommendedName>
</protein>
<evidence type="ECO:0000313" key="2">
    <source>
        <dbReference type="EMBL" id="KAJ8424768.1"/>
    </source>
</evidence>
<dbReference type="AlphaFoldDB" id="A0A9Q1GRF9"/>
<dbReference type="EMBL" id="JAKOGI010001607">
    <property type="protein sequence ID" value="KAJ8424768.1"/>
    <property type="molecule type" value="Genomic_DNA"/>
</dbReference>
<keyword evidence="3" id="KW-1185">Reference proteome</keyword>
<proteinExistence type="predicted"/>
<name>A0A9Q1GRF9_9CARY</name>
<feature type="domain" description="F-box" evidence="1">
    <location>
        <begin position="1"/>
        <end position="42"/>
    </location>
</feature>
<evidence type="ECO:0000313" key="3">
    <source>
        <dbReference type="Proteomes" id="UP001153076"/>
    </source>
</evidence>
<evidence type="ECO:0000259" key="1">
    <source>
        <dbReference type="PROSITE" id="PS50181"/>
    </source>
</evidence>
<dbReference type="Proteomes" id="UP001153076">
    <property type="component" value="Unassembled WGS sequence"/>
</dbReference>
<dbReference type="PROSITE" id="PS50181">
    <property type="entry name" value="FBOX"/>
    <property type="match status" value="1"/>
</dbReference>
<gene>
    <name evidence="2" type="ORF">Cgig2_016081</name>
</gene>